<dbReference type="PANTHER" id="PTHR36558">
    <property type="entry name" value="GLR1098 PROTEIN"/>
    <property type="match status" value="1"/>
</dbReference>
<sequence length="202" mass="23189">MVASSPSAPSFPPSQGDRLSLADYWQQEAIADQRHEYHDGIRVAMAGGSEAHSKIAVNLVAFLHFALRDKDWQVYNSDLRVWIPDARCCTYTDGMVVRGEPEFHGDRDDEILNPSLIVEVLSPLTERYDRGEKFRKYRSLFSFQDYLLISAEEPYIEHYCKTDAVAWTFTSYGKIDAALWLSNLQLSIPLTEIYRRVNFSIV</sequence>
<organism evidence="2 3">
    <name type="scientific">Limnothrix redekei LRLZ20PSL1</name>
    <dbReference type="NCBI Taxonomy" id="3112953"/>
    <lineage>
        <taxon>Bacteria</taxon>
        <taxon>Bacillati</taxon>
        <taxon>Cyanobacteriota</taxon>
        <taxon>Cyanophyceae</taxon>
        <taxon>Pseudanabaenales</taxon>
        <taxon>Pseudanabaenaceae</taxon>
        <taxon>Limnothrix</taxon>
    </lineage>
</organism>
<feature type="domain" description="Putative restriction endonuclease" evidence="1">
    <location>
        <begin position="24"/>
        <end position="172"/>
    </location>
</feature>
<dbReference type="Proteomes" id="UP001604335">
    <property type="component" value="Unassembled WGS sequence"/>
</dbReference>
<proteinExistence type="predicted"/>
<dbReference type="EMBL" id="JAZAQF010000083">
    <property type="protein sequence ID" value="MFG3818862.1"/>
    <property type="molecule type" value="Genomic_DNA"/>
</dbReference>
<dbReference type="Gene3D" id="3.90.1570.10">
    <property type="entry name" value="tt1808, chain A"/>
    <property type="match status" value="1"/>
</dbReference>
<dbReference type="InterPro" id="IPR011335">
    <property type="entry name" value="Restrct_endonuc-II-like"/>
</dbReference>
<evidence type="ECO:0000259" key="1">
    <source>
        <dbReference type="Pfam" id="PF05685"/>
    </source>
</evidence>
<dbReference type="PANTHER" id="PTHR36558:SF1">
    <property type="entry name" value="RESTRICTION ENDONUCLEASE DOMAIN-CONTAINING PROTEIN-RELATED"/>
    <property type="match status" value="1"/>
</dbReference>
<comment type="caution">
    <text evidence="2">The sequence shown here is derived from an EMBL/GenBank/DDBJ whole genome shotgun (WGS) entry which is preliminary data.</text>
</comment>
<name>A0ABW7CCI9_9CYAN</name>
<protein>
    <submittedName>
        <fullName evidence="2">Uma2 family endonuclease</fullName>
    </submittedName>
</protein>
<dbReference type="GO" id="GO:0004519">
    <property type="term" value="F:endonuclease activity"/>
    <property type="evidence" value="ECO:0007669"/>
    <property type="project" value="UniProtKB-KW"/>
</dbReference>
<accession>A0ABW7CCI9</accession>
<evidence type="ECO:0000313" key="2">
    <source>
        <dbReference type="EMBL" id="MFG3818862.1"/>
    </source>
</evidence>
<dbReference type="RefSeq" id="WP_393014453.1">
    <property type="nucleotide sequence ID" value="NZ_JAZAQF010000083.1"/>
</dbReference>
<evidence type="ECO:0000313" key="3">
    <source>
        <dbReference type="Proteomes" id="UP001604335"/>
    </source>
</evidence>
<dbReference type="SUPFAM" id="SSF52980">
    <property type="entry name" value="Restriction endonuclease-like"/>
    <property type="match status" value="1"/>
</dbReference>
<dbReference type="InterPro" id="IPR012296">
    <property type="entry name" value="Nuclease_put_TT1808"/>
</dbReference>
<reference evidence="3" key="1">
    <citation type="journal article" date="2024" name="Algal Res.">
        <title>Biochemical, toxicological and genomic investigation of a high-biomass producing Limnothrix strain isolated from Italian shallow drinking water reservoir.</title>
        <authorList>
            <person name="Simonazzi M."/>
            <person name="Shishido T.K."/>
            <person name="Delbaje E."/>
            <person name="Wahlsten M."/>
            <person name="Fewer D.P."/>
            <person name="Sivonen K."/>
            <person name="Pezzolesi L."/>
            <person name="Pistocchi R."/>
        </authorList>
    </citation>
    <scope>NUCLEOTIDE SEQUENCE [LARGE SCALE GENOMIC DNA]</scope>
    <source>
        <strain evidence="3">LRLZ20PSL1</strain>
    </source>
</reference>
<gene>
    <name evidence="2" type="ORF">VPK24_14540</name>
</gene>
<keyword evidence="3" id="KW-1185">Reference proteome</keyword>
<keyword evidence="2" id="KW-0378">Hydrolase</keyword>
<dbReference type="Pfam" id="PF05685">
    <property type="entry name" value="Uma2"/>
    <property type="match status" value="1"/>
</dbReference>
<dbReference type="InterPro" id="IPR008538">
    <property type="entry name" value="Uma2"/>
</dbReference>
<keyword evidence="2" id="KW-0540">Nuclease</keyword>
<dbReference type="CDD" id="cd06260">
    <property type="entry name" value="DUF820-like"/>
    <property type="match status" value="1"/>
</dbReference>
<keyword evidence="2" id="KW-0255">Endonuclease</keyword>